<sequence length="74" mass="9087">MLNFRCSSFPSYCHYRRRCRHHQRYHYHYHHYHHHHHLENLFGPEPPTPRAVVNHAHGRFLALRHCASLIANRT</sequence>
<dbReference type="Proteomes" id="UP000075809">
    <property type="component" value="Unassembled WGS sequence"/>
</dbReference>
<dbReference type="EMBL" id="KQ982080">
    <property type="protein sequence ID" value="KYQ60384.1"/>
    <property type="molecule type" value="Genomic_DNA"/>
</dbReference>
<dbReference type="AlphaFoldDB" id="A0A151XJ12"/>
<evidence type="ECO:0000313" key="1">
    <source>
        <dbReference type="EMBL" id="KYQ60384.1"/>
    </source>
</evidence>
<organism evidence="1 2">
    <name type="scientific">Mycetomoellerius zeteki</name>
    <dbReference type="NCBI Taxonomy" id="64791"/>
    <lineage>
        <taxon>Eukaryota</taxon>
        <taxon>Metazoa</taxon>
        <taxon>Ecdysozoa</taxon>
        <taxon>Arthropoda</taxon>
        <taxon>Hexapoda</taxon>
        <taxon>Insecta</taxon>
        <taxon>Pterygota</taxon>
        <taxon>Neoptera</taxon>
        <taxon>Endopterygota</taxon>
        <taxon>Hymenoptera</taxon>
        <taxon>Apocrita</taxon>
        <taxon>Aculeata</taxon>
        <taxon>Formicoidea</taxon>
        <taxon>Formicidae</taxon>
        <taxon>Myrmicinae</taxon>
        <taxon>Mycetomoellerius</taxon>
    </lineage>
</organism>
<gene>
    <name evidence="1" type="ORF">ALC60_00792</name>
</gene>
<evidence type="ECO:0000313" key="2">
    <source>
        <dbReference type="Proteomes" id="UP000075809"/>
    </source>
</evidence>
<proteinExistence type="predicted"/>
<keyword evidence="2" id="KW-1185">Reference proteome</keyword>
<protein>
    <submittedName>
        <fullName evidence="1">Uncharacterized protein</fullName>
    </submittedName>
</protein>
<reference evidence="1 2" key="1">
    <citation type="submission" date="2015-09" db="EMBL/GenBank/DDBJ databases">
        <title>Trachymyrmex zeteki WGS genome.</title>
        <authorList>
            <person name="Nygaard S."/>
            <person name="Hu H."/>
            <person name="Boomsma J."/>
            <person name="Zhang G."/>
        </authorList>
    </citation>
    <scope>NUCLEOTIDE SEQUENCE [LARGE SCALE GENOMIC DNA]</scope>
    <source>
        <strain evidence="1">Tzet28-1</strain>
        <tissue evidence="1">Whole body</tissue>
    </source>
</reference>
<name>A0A151XJ12_9HYME</name>
<accession>A0A151XJ12</accession>